<evidence type="ECO:0008006" key="3">
    <source>
        <dbReference type="Google" id="ProtNLM"/>
    </source>
</evidence>
<evidence type="ECO:0000313" key="1">
    <source>
        <dbReference type="EMBL" id="KXS12439.1"/>
    </source>
</evidence>
<accession>A0A139A6Z2</accession>
<dbReference type="Proteomes" id="UP000070544">
    <property type="component" value="Unassembled WGS sequence"/>
</dbReference>
<dbReference type="SUPFAM" id="SSF54427">
    <property type="entry name" value="NTF2-like"/>
    <property type="match status" value="1"/>
</dbReference>
<dbReference type="STRING" id="1344416.A0A139A6Z2"/>
<reference evidence="1 2" key="1">
    <citation type="journal article" date="2015" name="Genome Biol. Evol.">
        <title>Phylogenomic analyses indicate that early fungi evolved digesting cell walls of algal ancestors of land plants.</title>
        <authorList>
            <person name="Chang Y."/>
            <person name="Wang S."/>
            <person name="Sekimoto S."/>
            <person name="Aerts A.L."/>
            <person name="Choi C."/>
            <person name="Clum A."/>
            <person name="LaButti K.M."/>
            <person name="Lindquist E.A."/>
            <person name="Yee Ngan C."/>
            <person name="Ohm R.A."/>
            <person name="Salamov A.A."/>
            <person name="Grigoriev I.V."/>
            <person name="Spatafora J.W."/>
            <person name="Berbee M.L."/>
        </authorList>
    </citation>
    <scope>NUCLEOTIDE SEQUENCE [LARGE SCALE GENOMIC DNA]</scope>
    <source>
        <strain evidence="1 2">JEL478</strain>
    </source>
</reference>
<dbReference type="InterPro" id="IPR032710">
    <property type="entry name" value="NTF2-like_dom_sf"/>
</dbReference>
<keyword evidence="2" id="KW-1185">Reference proteome</keyword>
<feature type="non-terminal residue" evidence="1">
    <location>
        <position position="70"/>
    </location>
</feature>
<organism evidence="1 2">
    <name type="scientific">Gonapodya prolifera (strain JEL478)</name>
    <name type="common">Monoblepharis prolifera</name>
    <dbReference type="NCBI Taxonomy" id="1344416"/>
    <lineage>
        <taxon>Eukaryota</taxon>
        <taxon>Fungi</taxon>
        <taxon>Fungi incertae sedis</taxon>
        <taxon>Chytridiomycota</taxon>
        <taxon>Chytridiomycota incertae sedis</taxon>
        <taxon>Monoblepharidomycetes</taxon>
        <taxon>Monoblepharidales</taxon>
        <taxon>Gonapodyaceae</taxon>
        <taxon>Gonapodya</taxon>
    </lineage>
</organism>
<name>A0A139A6Z2_GONPJ</name>
<proteinExistence type="predicted"/>
<feature type="non-terminal residue" evidence="1">
    <location>
        <position position="1"/>
    </location>
</feature>
<dbReference type="AlphaFoldDB" id="A0A139A6Z2"/>
<sequence length="70" mass="8118">SFTRTGESEAKGDWQIRACHEKKMKDGTVSVWDSMAHVEHTYVKAGNQWKLQRWRPHTFLGDIGSWAETI</sequence>
<protein>
    <recommendedName>
        <fullName evidence="3">SnoaL-like domain-containing protein</fullName>
    </recommendedName>
</protein>
<evidence type="ECO:0000313" key="2">
    <source>
        <dbReference type="Proteomes" id="UP000070544"/>
    </source>
</evidence>
<dbReference type="OrthoDB" id="5281072at2759"/>
<dbReference type="EMBL" id="KQ965788">
    <property type="protein sequence ID" value="KXS12439.1"/>
    <property type="molecule type" value="Genomic_DNA"/>
</dbReference>
<gene>
    <name evidence="1" type="ORF">M427DRAFT_80007</name>
</gene>
<dbReference type="Gene3D" id="3.10.450.50">
    <property type="match status" value="1"/>
</dbReference>